<gene>
    <name evidence="2" type="ORF">S01H4_31879</name>
</gene>
<sequence>MESLIDHIVSESDLDERTPERLILVHNGDYVELSGPLAYRRVLYAHNPDYSVFIEISNTLVEISDGETRVETLSEPATPVDGAEGRDLYLMAVEAPTPGEEGWLGMPTWVWWAAGAGGAALVLIGVVYAVTRK</sequence>
<evidence type="ECO:0000256" key="1">
    <source>
        <dbReference type="SAM" id="Phobius"/>
    </source>
</evidence>
<organism evidence="2">
    <name type="scientific">marine sediment metagenome</name>
    <dbReference type="NCBI Taxonomy" id="412755"/>
    <lineage>
        <taxon>unclassified sequences</taxon>
        <taxon>metagenomes</taxon>
        <taxon>ecological metagenomes</taxon>
    </lineage>
</organism>
<keyword evidence="1" id="KW-0472">Membrane</keyword>
<dbReference type="EMBL" id="BART01016603">
    <property type="protein sequence ID" value="GAG83826.1"/>
    <property type="molecule type" value="Genomic_DNA"/>
</dbReference>
<accession>X1CHW0</accession>
<protein>
    <submittedName>
        <fullName evidence="2">Uncharacterized protein</fullName>
    </submittedName>
</protein>
<evidence type="ECO:0000313" key="2">
    <source>
        <dbReference type="EMBL" id="GAG83826.1"/>
    </source>
</evidence>
<proteinExistence type="predicted"/>
<dbReference type="AlphaFoldDB" id="X1CHW0"/>
<feature type="transmembrane region" description="Helical" evidence="1">
    <location>
        <begin position="109"/>
        <end position="130"/>
    </location>
</feature>
<name>X1CHW0_9ZZZZ</name>
<keyword evidence="1" id="KW-1133">Transmembrane helix</keyword>
<comment type="caution">
    <text evidence="2">The sequence shown here is derived from an EMBL/GenBank/DDBJ whole genome shotgun (WGS) entry which is preliminary data.</text>
</comment>
<keyword evidence="1" id="KW-0812">Transmembrane</keyword>
<reference evidence="2" key="1">
    <citation type="journal article" date="2014" name="Front. Microbiol.">
        <title>High frequency of phylogenetically diverse reductive dehalogenase-homologous genes in deep subseafloor sedimentary metagenomes.</title>
        <authorList>
            <person name="Kawai M."/>
            <person name="Futagami T."/>
            <person name="Toyoda A."/>
            <person name="Takaki Y."/>
            <person name="Nishi S."/>
            <person name="Hori S."/>
            <person name="Arai W."/>
            <person name="Tsubouchi T."/>
            <person name="Morono Y."/>
            <person name="Uchiyama I."/>
            <person name="Ito T."/>
            <person name="Fujiyama A."/>
            <person name="Inagaki F."/>
            <person name="Takami H."/>
        </authorList>
    </citation>
    <scope>NUCLEOTIDE SEQUENCE</scope>
    <source>
        <strain evidence="2">Expedition CK06-06</strain>
    </source>
</reference>